<dbReference type="InterPro" id="IPR042070">
    <property type="entry name" value="PucR_C-HTH_sf"/>
</dbReference>
<dbReference type="STRING" id="1707952.A6A03_02430"/>
<dbReference type="RefSeq" id="WP_066788384.1">
    <property type="nucleotide sequence ID" value="NZ_LWQS01000060.1"/>
</dbReference>
<comment type="caution">
    <text evidence="5">The sequence shown here is derived from an EMBL/GenBank/DDBJ whole genome shotgun (WGS) entry which is preliminary data.</text>
</comment>
<evidence type="ECO:0000313" key="6">
    <source>
        <dbReference type="Proteomes" id="UP000078287"/>
    </source>
</evidence>
<dbReference type="InterPro" id="IPR041522">
    <property type="entry name" value="CdaR_GGDEF"/>
</dbReference>
<dbReference type="Gene3D" id="1.10.10.2840">
    <property type="entry name" value="PucR C-terminal helix-turn-helix domain"/>
    <property type="match status" value="1"/>
</dbReference>
<dbReference type="AlphaFoldDB" id="A0A178M8C1"/>
<dbReference type="Pfam" id="PF07905">
    <property type="entry name" value="PucR"/>
    <property type="match status" value="1"/>
</dbReference>
<proteinExistence type="inferred from homology"/>
<organism evidence="5 6">
    <name type="scientific">Chloroflexus islandicus</name>
    <dbReference type="NCBI Taxonomy" id="1707952"/>
    <lineage>
        <taxon>Bacteria</taxon>
        <taxon>Bacillati</taxon>
        <taxon>Chloroflexota</taxon>
        <taxon>Chloroflexia</taxon>
        <taxon>Chloroflexales</taxon>
        <taxon>Chloroflexineae</taxon>
        <taxon>Chloroflexaceae</taxon>
        <taxon>Chloroflexus</taxon>
    </lineage>
</organism>
<protein>
    <submittedName>
        <fullName evidence="5">CdaR family transcriptional regulator</fullName>
    </submittedName>
</protein>
<dbReference type="InterPro" id="IPR012914">
    <property type="entry name" value="PucR_dom"/>
</dbReference>
<dbReference type="OrthoDB" id="143422at2"/>
<keyword evidence="6" id="KW-1185">Reference proteome</keyword>
<comment type="similarity">
    <text evidence="1">Belongs to the CdaR family.</text>
</comment>
<feature type="domain" description="Purine catabolism PurC-like" evidence="2">
    <location>
        <begin position="9"/>
        <end position="127"/>
    </location>
</feature>
<dbReference type="InterPro" id="IPR025736">
    <property type="entry name" value="PucR_C-HTH_dom"/>
</dbReference>
<dbReference type="EMBL" id="LWQS01000060">
    <property type="protein sequence ID" value="OAN45031.1"/>
    <property type="molecule type" value="Genomic_DNA"/>
</dbReference>
<evidence type="ECO:0000259" key="4">
    <source>
        <dbReference type="Pfam" id="PF17853"/>
    </source>
</evidence>
<accession>A0A178M8C1</accession>
<dbReference type="Pfam" id="PF13556">
    <property type="entry name" value="HTH_30"/>
    <property type="match status" value="1"/>
</dbReference>
<feature type="domain" description="CdaR GGDEF-like" evidence="4">
    <location>
        <begin position="280"/>
        <end position="396"/>
    </location>
</feature>
<dbReference type="Proteomes" id="UP000078287">
    <property type="component" value="Unassembled WGS sequence"/>
</dbReference>
<evidence type="ECO:0000259" key="2">
    <source>
        <dbReference type="Pfam" id="PF07905"/>
    </source>
</evidence>
<evidence type="ECO:0000259" key="3">
    <source>
        <dbReference type="Pfam" id="PF13556"/>
    </source>
</evidence>
<reference evidence="5 6" key="1">
    <citation type="submission" date="2016-04" db="EMBL/GenBank/DDBJ databases">
        <title>Chloroflexus islandicus sp. nov., a thermophilic filamentous anoxygenic phototrophic bacterium from geyser Strokkur (Iceland).</title>
        <authorList>
            <person name="Gaisin V.A."/>
            <person name="Kalashnikov A.M."/>
            <person name="Sukhacheva M.V."/>
            <person name="Grouzdev D.S."/>
            <person name="Ivanov T.M."/>
            <person name="Kuznetsov B."/>
            <person name="Gorlenko V.M."/>
        </authorList>
    </citation>
    <scope>NUCLEOTIDE SEQUENCE [LARGE SCALE GENOMIC DNA]</scope>
    <source>
        <strain evidence="6">isl-2</strain>
    </source>
</reference>
<sequence>MVTITVRDVVRLALPEGTAVVAGAAGLGRQVSWIATLRATLPAFAELRGGELALLSVEAARALDSRLTLAVLVRRLAQAPVPIAGVAALGVITPEDQQAAEEARLPLLHLPDGIDLREVEREITRLITDYEAQFERRAAQLYDLLTQRSLQGGGIGGLLDILHERTGQSVACYAPNGVIRAQRGRGQARLALQALRPSGRGETSLLNQQIWVEPIGNSSVPTGYVAIAGTALDPWDRTAVQRGALALALELAKEQAVQAAEERLRGDFIASILAGPPADMAAAIQRGQELGYTLTAPHTAVLVHIDDASAATLGRAAANIQNELKRLNINAPISRRESNVLCMLPLPTVSRAREVAEQLRERLLLDHPNVVLAVGMPAAHLSEWRRTLEEAEQALSLGRQIFGNDRVLAFGDLGVYRLLIRLRETPELWSFYRETLASLAEYDKRQHADLIKTLEAYFNNLGNLRATSEALHVHRNTLLYRIERIKEISGMDLDNAEEHFALWLAVRAHRILSTLEEG</sequence>
<feature type="domain" description="PucR C-terminal helix-turn-helix" evidence="3">
    <location>
        <begin position="450"/>
        <end position="508"/>
    </location>
</feature>
<dbReference type="PANTHER" id="PTHR33744:SF1">
    <property type="entry name" value="DNA-BINDING TRANSCRIPTIONAL ACTIVATOR ADER"/>
    <property type="match status" value="1"/>
</dbReference>
<dbReference type="InterPro" id="IPR051448">
    <property type="entry name" value="CdaR-like_regulators"/>
</dbReference>
<name>A0A178M8C1_9CHLR</name>
<evidence type="ECO:0000256" key="1">
    <source>
        <dbReference type="ARBA" id="ARBA00006754"/>
    </source>
</evidence>
<evidence type="ECO:0000313" key="5">
    <source>
        <dbReference type="EMBL" id="OAN45031.1"/>
    </source>
</evidence>
<dbReference type="Pfam" id="PF17853">
    <property type="entry name" value="GGDEF_2"/>
    <property type="match status" value="1"/>
</dbReference>
<gene>
    <name evidence="5" type="ORF">A6A03_02430</name>
</gene>
<dbReference type="PANTHER" id="PTHR33744">
    <property type="entry name" value="CARBOHYDRATE DIACID REGULATOR"/>
    <property type="match status" value="1"/>
</dbReference>